<keyword evidence="3" id="KW-1185">Reference proteome</keyword>
<name>S8F091_FOMSC</name>
<sequence>MLTATTLPPPPLHVPPLVDSTPPIHLGHGEGMWHPKTRLGANRTHGSSRAMLCSNFMHRGECTFVERLVNAGRAGASCIIVISNQDLYINPSRRQTWTACLGGASAVWS</sequence>
<reference evidence="2 3" key="1">
    <citation type="journal article" date="2012" name="Science">
        <title>The Paleozoic origin of enzymatic lignin decomposition reconstructed from 31 fungal genomes.</title>
        <authorList>
            <person name="Floudas D."/>
            <person name="Binder M."/>
            <person name="Riley R."/>
            <person name="Barry K."/>
            <person name="Blanchette R.A."/>
            <person name="Henrissat B."/>
            <person name="Martinez A.T."/>
            <person name="Otillar R."/>
            <person name="Spatafora J.W."/>
            <person name="Yadav J.S."/>
            <person name="Aerts A."/>
            <person name="Benoit I."/>
            <person name="Boyd A."/>
            <person name="Carlson A."/>
            <person name="Copeland A."/>
            <person name="Coutinho P.M."/>
            <person name="de Vries R.P."/>
            <person name="Ferreira P."/>
            <person name="Findley K."/>
            <person name="Foster B."/>
            <person name="Gaskell J."/>
            <person name="Glotzer D."/>
            <person name="Gorecki P."/>
            <person name="Heitman J."/>
            <person name="Hesse C."/>
            <person name="Hori C."/>
            <person name="Igarashi K."/>
            <person name="Jurgens J.A."/>
            <person name="Kallen N."/>
            <person name="Kersten P."/>
            <person name="Kohler A."/>
            <person name="Kuees U."/>
            <person name="Kumar T.K.A."/>
            <person name="Kuo A."/>
            <person name="LaButti K."/>
            <person name="Larrondo L.F."/>
            <person name="Lindquist E."/>
            <person name="Ling A."/>
            <person name="Lombard V."/>
            <person name="Lucas S."/>
            <person name="Lundell T."/>
            <person name="Martin R."/>
            <person name="McLaughlin D.J."/>
            <person name="Morgenstern I."/>
            <person name="Morin E."/>
            <person name="Murat C."/>
            <person name="Nagy L.G."/>
            <person name="Nolan M."/>
            <person name="Ohm R.A."/>
            <person name="Patyshakuliyeva A."/>
            <person name="Rokas A."/>
            <person name="Ruiz-Duenas F.J."/>
            <person name="Sabat G."/>
            <person name="Salamov A."/>
            <person name="Samejima M."/>
            <person name="Schmutz J."/>
            <person name="Slot J.C."/>
            <person name="St John F."/>
            <person name="Stenlid J."/>
            <person name="Sun H."/>
            <person name="Sun S."/>
            <person name="Syed K."/>
            <person name="Tsang A."/>
            <person name="Wiebenga A."/>
            <person name="Young D."/>
            <person name="Pisabarro A."/>
            <person name="Eastwood D.C."/>
            <person name="Martin F."/>
            <person name="Cullen D."/>
            <person name="Grigoriev I.V."/>
            <person name="Hibbett D.S."/>
        </authorList>
    </citation>
    <scope>NUCLEOTIDE SEQUENCE</scope>
    <source>
        <strain evidence="3">FP-58527</strain>
    </source>
</reference>
<gene>
    <name evidence="2" type="ORF">FOMPIDRAFT_1025893</name>
</gene>
<dbReference type="EMBL" id="KE504212">
    <property type="protein sequence ID" value="EPS95210.1"/>
    <property type="molecule type" value="Genomic_DNA"/>
</dbReference>
<protein>
    <recommendedName>
        <fullName evidence="1">PA domain-containing protein</fullName>
    </recommendedName>
</protein>
<dbReference type="AlphaFoldDB" id="S8F091"/>
<proteinExistence type="predicted"/>
<evidence type="ECO:0000259" key="1">
    <source>
        <dbReference type="Pfam" id="PF02225"/>
    </source>
</evidence>
<dbReference type="HOGENOM" id="CLU_2183999_0_0_1"/>
<dbReference type="InterPro" id="IPR003137">
    <property type="entry name" value="PA_domain"/>
</dbReference>
<feature type="domain" description="PA" evidence="1">
    <location>
        <begin position="52"/>
        <end position="87"/>
    </location>
</feature>
<dbReference type="InParanoid" id="S8F091"/>
<dbReference type="Pfam" id="PF02225">
    <property type="entry name" value="PA"/>
    <property type="match status" value="1"/>
</dbReference>
<dbReference type="Gene3D" id="3.50.30.30">
    <property type="match status" value="1"/>
</dbReference>
<evidence type="ECO:0000313" key="3">
    <source>
        <dbReference type="Proteomes" id="UP000015241"/>
    </source>
</evidence>
<dbReference type="OrthoDB" id="8118055at2759"/>
<evidence type="ECO:0000313" key="2">
    <source>
        <dbReference type="EMBL" id="EPS95210.1"/>
    </source>
</evidence>
<organism evidence="2 3">
    <name type="scientific">Fomitopsis schrenkii</name>
    <name type="common">Brown rot fungus</name>
    <dbReference type="NCBI Taxonomy" id="2126942"/>
    <lineage>
        <taxon>Eukaryota</taxon>
        <taxon>Fungi</taxon>
        <taxon>Dikarya</taxon>
        <taxon>Basidiomycota</taxon>
        <taxon>Agaricomycotina</taxon>
        <taxon>Agaricomycetes</taxon>
        <taxon>Polyporales</taxon>
        <taxon>Fomitopsis</taxon>
    </lineage>
</organism>
<accession>S8F091</accession>
<dbReference type="Proteomes" id="UP000015241">
    <property type="component" value="Unassembled WGS sequence"/>
</dbReference>